<accession>A0ABT8RSM9</accession>
<name>A0ABT8RSM9_9FLAO</name>
<evidence type="ECO:0000313" key="2">
    <source>
        <dbReference type="EMBL" id="MDO1514872.1"/>
    </source>
</evidence>
<sequence>MRINVNNSTELLQLTKEQKLQGQLQKQIKKDFILANVPLQISSDVELKAYVSIIMEKVYVLLMERFPDYLNLLYVIDVPERDFKHIKITDPVEVAAQVTFLILKREYQKVWYKNTYQ</sequence>
<dbReference type="Proteomes" id="UP001168579">
    <property type="component" value="Unassembled WGS sequence"/>
</dbReference>
<keyword evidence="3" id="KW-1185">Reference proteome</keyword>
<reference evidence="1" key="2">
    <citation type="submission" date="2023-06" db="EMBL/GenBank/DDBJ databases">
        <authorList>
            <person name="Lucena T."/>
            <person name="Sun Q."/>
        </authorList>
    </citation>
    <scope>NUCLEOTIDE SEQUENCE</scope>
    <source>
        <strain evidence="1">CECT 8869</strain>
    </source>
</reference>
<protein>
    <submittedName>
        <fullName evidence="1">Uncharacterized protein</fullName>
    </submittedName>
</protein>
<reference evidence="1" key="1">
    <citation type="journal article" date="2014" name="Int. J. Syst. Evol. Microbiol.">
        <title>Complete genome of a new Firmicutes species belonging to the dominant human colonic microbiota ('Ruminococcus bicirculans') reveals two chromosomes and a selective capacity to utilize plant glucans.</title>
        <authorList>
            <consortium name="NISC Comparative Sequencing Program"/>
            <person name="Wegmann U."/>
            <person name="Louis P."/>
            <person name="Goesmann A."/>
            <person name="Henrissat B."/>
            <person name="Duncan S.H."/>
            <person name="Flint H.J."/>
        </authorList>
    </citation>
    <scope>NUCLEOTIDE SEQUENCE</scope>
    <source>
        <strain evidence="1">CECT 8869</strain>
    </source>
</reference>
<evidence type="ECO:0000313" key="1">
    <source>
        <dbReference type="EMBL" id="MDO1513422.1"/>
    </source>
</evidence>
<organism evidence="1 3">
    <name type="scientific">Maribacter confluentis</name>
    <dbReference type="NCBI Taxonomy" id="1656093"/>
    <lineage>
        <taxon>Bacteria</taxon>
        <taxon>Pseudomonadati</taxon>
        <taxon>Bacteroidota</taxon>
        <taxon>Flavobacteriia</taxon>
        <taxon>Flavobacteriales</taxon>
        <taxon>Flavobacteriaceae</taxon>
        <taxon>Maribacter</taxon>
    </lineage>
</organism>
<dbReference type="EMBL" id="JAUKUC010000006">
    <property type="protein sequence ID" value="MDO1514872.1"/>
    <property type="molecule type" value="Genomic_DNA"/>
</dbReference>
<gene>
    <name evidence="1" type="ORF">Q2T41_12215</name>
    <name evidence="2" type="ORF">Q2T41_19805</name>
</gene>
<dbReference type="RefSeq" id="WP_304436327.1">
    <property type="nucleotide sequence ID" value="NZ_JAUKUC010000001.1"/>
</dbReference>
<comment type="caution">
    <text evidence="1">The sequence shown here is derived from an EMBL/GenBank/DDBJ whole genome shotgun (WGS) entry which is preliminary data.</text>
</comment>
<dbReference type="EMBL" id="JAUKUC010000001">
    <property type="protein sequence ID" value="MDO1513422.1"/>
    <property type="molecule type" value="Genomic_DNA"/>
</dbReference>
<evidence type="ECO:0000313" key="3">
    <source>
        <dbReference type="Proteomes" id="UP001168579"/>
    </source>
</evidence>
<proteinExistence type="predicted"/>